<dbReference type="EMBL" id="FCOX02000033">
    <property type="protein sequence ID" value="SAK95296.1"/>
    <property type="molecule type" value="Genomic_DNA"/>
</dbReference>
<dbReference type="AlphaFoldDB" id="A0A158DM77"/>
<reference evidence="1" key="1">
    <citation type="submission" date="2016-01" db="EMBL/GenBank/DDBJ databases">
        <authorList>
            <person name="Peeters C."/>
        </authorList>
    </citation>
    <scope>NUCLEOTIDE SEQUENCE</scope>
    <source>
        <strain evidence="1">LMG 29321</strain>
    </source>
</reference>
<dbReference type="RefSeq" id="WP_157697622.1">
    <property type="nucleotide sequence ID" value="NZ_FCOX02000033.1"/>
</dbReference>
<comment type="caution">
    <text evidence="1">The sequence shown here is derived from an EMBL/GenBank/DDBJ whole genome shotgun (WGS) entry which is preliminary data.</text>
</comment>
<protein>
    <submittedName>
        <fullName evidence="1">Uncharacterized protein</fullName>
    </submittedName>
</protein>
<gene>
    <name evidence="1" type="ORF">AWB78_05325</name>
</gene>
<proteinExistence type="predicted"/>
<name>A0A158DM77_9BURK</name>
<sequence length="154" mass="18034">MKNKAHNADRIAPVIKPLEHKPYPLNPAESPLPRYGVYKISFPNGDCVVYGSWQYKRDIERHLEKGDQQSFKNAWFRKAYQHFGRAKAELLCQPLHFDYLHDLETLLAAEHNATLNFRPHTFKIKLWLFCRRMAQEGVRYEGFVGSEVQAVEAF</sequence>
<organism evidence="1 2">
    <name type="scientific">Caballeronia calidae</name>
    <dbReference type="NCBI Taxonomy" id="1777139"/>
    <lineage>
        <taxon>Bacteria</taxon>
        <taxon>Pseudomonadati</taxon>
        <taxon>Pseudomonadota</taxon>
        <taxon>Betaproteobacteria</taxon>
        <taxon>Burkholderiales</taxon>
        <taxon>Burkholderiaceae</taxon>
        <taxon>Caballeronia</taxon>
    </lineage>
</organism>
<accession>A0A158DM77</accession>
<dbReference type="Proteomes" id="UP000071859">
    <property type="component" value="Unassembled WGS sequence"/>
</dbReference>
<keyword evidence="2" id="KW-1185">Reference proteome</keyword>
<evidence type="ECO:0000313" key="2">
    <source>
        <dbReference type="Proteomes" id="UP000071859"/>
    </source>
</evidence>
<evidence type="ECO:0000313" key="1">
    <source>
        <dbReference type="EMBL" id="SAK95296.1"/>
    </source>
</evidence>